<gene>
    <name evidence="1" type="ORF">OPV22_026934</name>
</gene>
<dbReference type="Proteomes" id="UP001222027">
    <property type="component" value="Unassembled WGS sequence"/>
</dbReference>
<proteinExistence type="predicted"/>
<evidence type="ECO:0000313" key="2">
    <source>
        <dbReference type="Proteomes" id="UP001222027"/>
    </source>
</evidence>
<keyword evidence="2" id="KW-1185">Reference proteome</keyword>
<reference evidence="1 2" key="1">
    <citation type="submission" date="2022-12" db="EMBL/GenBank/DDBJ databases">
        <title>Chromosome-scale assembly of the Ensete ventricosum genome.</title>
        <authorList>
            <person name="Dussert Y."/>
            <person name="Stocks J."/>
            <person name="Wendawek A."/>
            <person name="Woldeyes F."/>
            <person name="Nichols R.A."/>
            <person name="Borrell J.S."/>
        </authorList>
    </citation>
    <scope>NUCLEOTIDE SEQUENCE [LARGE SCALE GENOMIC DNA]</scope>
    <source>
        <strain evidence="2">cv. Maze</strain>
        <tissue evidence="1">Seeds</tissue>
    </source>
</reference>
<dbReference type="AlphaFoldDB" id="A0AAV8P4W4"/>
<dbReference type="EMBL" id="JAQQAF010000008">
    <property type="protein sequence ID" value="KAJ8464382.1"/>
    <property type="molecule type" value="Genomic_DNA"/>
</dbReference>
<sequence length="156" mass="17278">MSRFRLLLPVAVSIALWSSIPKAFMLIYGIHGLKPFVVAGFPTRKFRDRFHSCEQESVVSFRIPIKGCFAHSSILWAYISYTCLYQFAEQNQQLYVVVQADAEHGPPLSAEFFSPEFTECAAGDKNGSTQLGVIGYIADGSNREEGLSVVGEPHPS</sequence>
<comment type="caution">
    <text evidence="1">The sequence shown here is derived from an EMBL/GenBank/DDBJ whole genome shotgun (WGS) entry which is preliminary data.</text>
</comment>
<name>A0AAV8P4W4_ENSVE</name>
<protein>
    <submittedName>
        <fullName evidence="1">Uncharacterized protein</fullName>
    </submittedName>
</protein>
<accession>A0AAV8P4W4</accession>
<evidence type="ECO:0000313" key="1">
    <source>
        <dbReference type="EMBL" id="KAJ8464382.1"/>
    </source>
</evidence>
<organism evidence="1 2">
    <name type="scientific">Ensete ventricosum</name>
    <name type="common">Abyssinian banana</name>
    <name type="synonym">Musa ensete</name>
    <dbReference type="NCBI Taxonomy" id="4639"/>
    <lineage>
        <taxon>Eukaryota</taxon>
        <taxon>Viridiplantae</taxon>
        <taxon>Streptophyta</taxon>
        <taxon>Embryophyta</taxon>
        <taxon>Tracheophyta</taxon>
        <taxon>Spermatophyta</taxon>
        <taxon>Magnoliopsida</taxon>
        <taxon>Liliopsida</taxon>
        <taxon>Zingiberales</taxon>
        <taxon>Musaceae</taxon>
        <taxon>Ensete</taxon>
    </lineage>
</organism>